<reference evidence="1 2" key="1">
    <citation type="submission" date="2020-06" db="EMBL/GenBank/DDBJ databases">
        <title>Interaction of electrochemicaly active bacteria, Geobacter bremensis R4 on different carbon anode.</title>
        <authorList>
            <person name="Meng L."/>
            <person name="Yoshida N."/>
        </authorList>
    </citation>
    <scope>NUCLEOTIDE SEQUENCE [LARGE SCALE GENOMIC DNA]</scope>
    <source>
        <strain evidence="1 2">R4</strain>
    </source>
</reference>
<dbReference type="EMBL" id="AP023213">
    <property type="protein sequence ID" value="BCO11380.1"/>
    <property type="molecule type" value="Genomic_DNA"/>
</dbReference>
<evidence type="ECO:0000313" key="1">
    <source>
        <dbReference type="EMBL" id="BCO11380.1"/>
    </source>
</evidence>
<name>A0A7R7IYA5_9BACT</name>
<dbReference type="AlphaFoldDB" id="A0A7R7IYA5"/>
<dbReference type="RefSeq" id="WP_085812771.1">
    <property type="nucleotide sequence ID" value="NZ_AP023213.1"/>
</dbReference>
<keyword evidence="2" id="KW-1185">Reference proteome</keyword>
<organism evidence="1 2">
    <name type="scientific">Citrifermentans bremense</name>
    <dbReference type="NCBI Taxonomy" id="60035"/>
    <lineage>
        <taxon>Bacteria</taxon>
        <taxon>Pseudomonadati</taxon>
        <taxon>Thermodesulfobacteriota</taxon>
        <taxon>Desulfuromonadia</taxon>
        <taxon>Geobacterales</taxon>
        <taxon>Geobacteraceae</taxon>
        <taxon>Citrifermentans</taxon>
    </lineage>
</organism>
<protein>
    <submittedName>
        <fullName evidence="1">Uncharacterized protein</fullName>
    </submittedName>
</protein>
<dbReference type="Proteomes" id="UP000515472">
    <property type="component" value="Chromosome"/>
</dbReference>
<sequence length="70" mass="8132">MQNSRCRQEKRDPDFARCRTSSVGAVMPGSGMEMFYCGIDYAECRYALPVGYDYLCKHKSNYAFAREEDR</sequence>
<proteinExistence type="predicted"/>
<gene>
    <name evidence="1" type="ORF">GEOBRER4_n2016</name>
</gene>
<accession>A0A7R7IYA5</accession>
<evidence type="ECO:0000313" key="2">
    <source>
        <dbReference type="Proteomes" id="UP000515472"/>
    </source>
</evidence>